<sequence>MCTWELRYNLVIETTFERKASARLSSWLKNVWDSGVRPD</sequence>
<evidence type="ECO:0000313" key="1">
    <source>
        <dbReference type="EMBL" id="KAK6782358.1"/>
    </source>
</evidence>
<protein>
    <submittedName>
        <fullName evidence="1">Uncharacterized protein</fullName>
    </submittedName>
</protein>
<evidence type="ECO:0000313" key="2">
    <source>
        <dbReference type="Proteomes" id="UP001371456"/>
    </source>
</evidence>
<name>A0AAN8T5V2_SOLBU</name>
<keyword evidence="2" id="KW-1185">Reference proteome</keyword>
<comment type="caution">
    <text evidence="1">The sequence shown here is derived from an EMBL/GenBank/DDBJ whole genome shotgun (WGS) entry which is preliminary data.</text>
</comment>
<organism evidence="1 2">
    <name type="scientific">Solanum bulbocastanum</name>
    <name type="common">Wild potato</name>
    <dbReference type="NCBI Taxonomy" id="147425"/>
    <lineage>
        <taxon>Eukaryota</taxon>
        <taxon>Viridiplantae</taxon>
        <taxon>Streptophyta</taxon>
        <taxon>Embryophyta</taxon>
        <taxon>Tracheophyta</taxon>
        <taxon>Spermatophyta</taxon>
        <taxon>Magnoliopsida</taxon>
        <taxon>eudicotyledons</taxon>
        <taxon>Gunneridae</taxon>
        <taxon>Pentapetalae</taxon>
        <taxon>asterids</taxon>
        <taxon>lamiids</taxon>
        <taxon>Solanales</taxon>
        <taxon>Solanaceae</taxon>
        <taxon>Solanoideae</taxon>
        <taxon>Solaneae</taxon>
        <taxon>Solanum</taxon>
    </lineage>
</organism>
<gene>
    <name evidence="1" type="ORF">RDI58_020154</name>
</gene>
<accession>A0AAN8T5V2</accession>
<dbReference type="EMBL" id="JBANQN010000008">
    <property type="protein sequence ID" value="KAK6782358.1"/>
    <property type="molecule type" value="Genomic_DNA"/>
</dbReference>
<proteinExistence type="predicted"/>
<dbReference type="Proteomes" id="UP001371456">
    <property type="component" value="Unassembled WGS sequence"/>
</dbReference>
<reference evidence="1 2" key="1">
    <citation type="submission" date="2024-02" db="EMBL/GenBank/DDBJ databases">
        <title>de novo genome assembly of Solanum bulbocastanum strain 11H21.</title>
        <authorList>
            <person name="Hosaka A.J."/>
        </authorList>
    </citation>
    <scope>NUCLEOTIDE SEQUENCE [LARGE SCALE GENOMIC DNA]</scope>
    <source>
        <tissue evidence="1">Young leaves</tissue>
    </source>
</reference>
<dbReference type="AlphaFoldDB" id="A0AAN8T5V2"/>